<organism evidence="2 3">
    <name type="scientific">Fusarium acutatum</name>
    <dbReference type="NCBI Taxonomy" id="78861"/>
    <lineage>
        <taxon>Eukaryota</taxon>
        <taxon>Fungi</taxon>
        <taxon>Dikarya</taxon>
        <taxon>Ascomycota</taxon>
        <taxon>Pezizomycotina</taxon>
        <taxon>Sordariomycetes</taxon>
        <taxon>Hypocreomycetidae</taxon>
        <taxon>Hypocreales</taxon>
        <taxon>Nectriaceae</taxon>
        <taxon>Fusarium</taxon>
        <taxon>Fusarium fujikuroi species complex</taxon>
    </lineage>
</organism>
<comment type="caution">
    <text evidence="2">The sequence shown here is derived from an EMBL/GenBank/DDBJ whole genome shotgun (WGS) entry which is preliminary data.</text>
</comment>
<reference evidence="2 3" key="1">
    <citation type="submission" date="2020-01" db="EMBL/GenBank/DDBJ databases">
        <title>Identification and distribution of gene clusters putatively required for synthesis of sphingolipid metabolism inhibitors in phylogenetically diverse species of the filamentous fungus Fusarium.</title>
        <authorList>
            <person name="Kim H.-S."/>
            <person name="Busman M."/>
            <person name="Brown D.W."/>
            <person name="Divon H."/>
            <person name="Uhlig S."/>
            <person name="Proctor R.H."/>
        </authorList>
    </citation>
    <scope>NUCLEOTIDE SEQUENCE [LARGE SCALE GENOMIC DNA]</scope>
    <source>
        <strain evidence="2 3">NRRL 13308</strain>
    </source>
</reference>
<evidence type="ECO:0000313" key="3">
    <source>
        <dbReference type="Proteomes" id="UP000536711"/>
    </source>
</evidence>
<dbReference type="AlphaFoldDB" id="A0A8H4JEW6"/>
<protein>
    <submittedName>
        <fullName evidence="2">Uncharacterized protein</fullName>
    </submittedName>
</protein>
<keyword evidence="3" id="KW-1185">Reference proteome</keyword>
<feature type="region of interest" description="Disordered" evidence="1">
    <location>
        <begin position="1"/>
        <end position="26"/>
    </location>
</feature>
<dbReference type="EMBL" id="JAADJF010000345">
    <property type="protein sequence ID" value="KAF4422107.1"/>
    <property type="molecule type" value="Genomic_DNA"/>
</dbReference>
<sequence length="262" mass="29504">MVKLRLTNVSSTKEKDAQMPLTPTKGQVDPPFRLGLRFRPHDGSIRVQVPMHQRDLPSVHTAGRLTESIITAFKEVEQTMPLDLAVKLKEALVQTIRITPTTGCISKAKVSTMMPYQRLVGIHGIKKQLGYLDWFFMAVWLGPGHPFLESIRKDMSDLWGVQFPTDEIIYPKIFNIETEKRLFYGEITTAPSQDSIEERAKTIRKTINDSSVNGLSAAIKDHLPDALKDFGGASKVYALEKSLVSTIRELEDARKQVSNLEK</sequence>
<gene>
    <name evidence="2" type="ORF">FACUT_10814</name>
</gene>
<evidence type="ECO:0000256" key="1">
    <source>
        <dbReference type="SAM" id="MobiDB-lite"/>
    </source>
</evidence>
<dbReference type="OrthoDB" id="5059649at2759"/>
<evidence type="ECO:0000313" key="2">
    <source>
        <dbReference type="EMBL" id="KAF4422107.1"/>
    </source>
</evidence>
<name>A0A8H4JEW6_9HYPO</name>
<dbReference type="Proteomes" id="UP000536711">
    <property type="component" value="Unassembled WGS sequence"/>
</dbReference>
<proteinExistence type="predicted"/>
<accession>A0A8H4JEW6</accession>